<dbReference type="Gene3D" id="3.60.21.10">
    <property type="match status" value="1"/>
</dbReference>
<dbReference type="GO" id="GO:0016787">
    <property type="term" value="F:hydrolase activity"/>
    <property type="evidence" value="ECO:0007669"/>
    <property type="project" value="UniProtKB-UniRule"/>
</dbReference>
<dbReference type="PANTHER" id="PTHR11124">
    <property type="entry name" value="VACUOLAR SORTING PROTEIN VPS29"/>
    <property type="match status" value="1"/>
</dbReference>
<evidence type="ECO:0000313" key="5">
    <source>
        <dbReference type="Proteomes" id="UP000581688"/>
    </source>
</evidence>
<accession>A0A841Q926</accession>
<reference evidence="4 5" key="1">
    <citation type="submission" date="2020-08" db="EMBL/GenBank/DDBJ databases">
        <title>Genomic Encyclopedia of Type Strains, Phase IV (KMG-IV): sequencing the most valuable type-strain genomes for metagenomic binning, comparative biology and taxonomic classification.</title>
        <authorList>
            <person name="Goeker M."/>
        </authorList>
    </citation>
    <scope>NUCLEOTIDE SEQUENCE [LARGE SCALE GENOMIC DNA]</scope>
    <source>
        <strain evidence="4 5">DSM 19612</strain>
    </source>
</reference>
<dbReference type="Pfam" id="PF12850">
    <property type="entry name" value="Metallophos_2"/>
    <property type="match status" value="1"/>
</dbReference>
<dbReference type="InterPro" id="IPR000979">
    <property type="entry name" value="Phosphodiesterase_MJ0936/Vps29"/>
</dbReference>
<evidence type="ECO:0000259" key="3">
    <source>
        <dbReference type="Pfam" id="PF12850"/>
    </source>
</evidence>
<gene>
    <name evidence="4" type="ORF">HNQ94_003256</name>
</gene>
<dbReference type="RefSeq" id="WP_174497394.1">
    <property type="nucleotide sequence ID" value="NZ_CADDWK010000014.1"/>
</dbReference>
<comment type="cofactor">
    <cofactor evidence="2">
        <name>a divalent metal cation</name>
        <dbReference type="ChEBI" id="CHEBI:60240"/>
    </cofactor>
</comment>
<dbReference type="Proteomes" id="UP000581688">
    <property type="component" value="Unassembled WGS sequence"/>
</dbReference>
<evidence type="ECO:0000313" key="4">
    <source>
        <dbReference type="EMBL" id="MBB6454767.1"/>
    </source>
</evidence>
<organism evidence="4 5">
    <name type="scientific">Salirhabdus euzebyi</name>
    <dbReference type="NCBI Taxonomy" id="394506"/>
    <lineage>
        <taxon>Bacteria</taxon>
        <taxon>Bacillati</taxon>
        <taxon>Bacillota</taxon>
        <taxon>Bacilli</taxon>
        <taxon>Bacillales</taxon>
        <taxon>Bacillaceae</taxon>
        <taxon>Salirhabdus</taxon>
    </lineage>
</organism>
<proteinExistence type="inferred from homology"/>
<comment type="similarity">
    <text evidence="1 2">Belongs to the metallophosphoesterase superfamily. YfcE family.</text>
</comment>
<protein>
    <recommendedName>
        <fullName evidence="2">Phosphoesterase</fullName>
        <ecNumber evidence="2">3.1.4.-</ecNumber>
    </recommendedName>
</protein>
<evidence type="ECO:0000256" key="1">
    <source>
        <dbReference type="ARBA" id="ARBA00008950"/>
    </source>
</evidence>
<dbReference type="InterPro" id="IPR029052">
    <property type="entry name" value="Metallo-depent_PP-like"/>
</dbReference>
<dbReference type="AlphaFoldDB" id="A0A841Q926"/>
<evidence type="ECO:0000256" key="2">
    <source>
        <dbReference type="RuleBase" id="RU362039"/>
    </source>
</evidence>
<dbReference type="GO" id="GO:0046872">
    <property type="term" value="F:metal ion binding"/>
    <property type="evidence" value="ECO:0007669"/>
    <property type="project" value="UniProtKB-KW"/>
</dbReference>
<comment type="caution">
    <text evidence="4">The sequence shown here is derived from an EMBL/GenBank/DDBJ whole genome shotgun (WGS) entry which is preliminary data.</text>
</comment>
<dbReference type="SUPFAM" id="SSF56300">
    <property type="entry name" value="Metallo-dependent phosphatases"/>
    <property type="match status" value="1"/>
</dbReference>
<dbReference type="EMBL" id="JACHGH010000012">
    <property type="protein sequence ID" value="MBB6454767.1"/>
    <property type="molecule type" value="Genomic_DNA"/>
</dbReference>
<name>A0A841Q926_9BACI</name>
<dbReference type="NCBIfam" id="TIGR00040">
    <property type="entry name" value="yfcE"/>
    <property type="match status" value="1"/>
</dbReference>
<feature type="domain" description="Calcineurin-like phosphoesterase" evidence="3">
    <location>
        <begin position="1"/>
        <end position="153"/>
    </location>
</feature>
<sequence length="162" mass="18654">MKVVVISDTHMPKRGMRFPQTLLKALSDADLIIHLGDWLSIDVYEKLKQFGRIEGVHGNVDTEEIKQLFPAKKILKINEIKIGIVHGHGDKKTTEKRVLEAFEGEEVDCILFGHSHMPLLKFNNKTLLFNPGSAKDKRKMPYYSFGILHIEDDIRAEHIFYK</sequence>
<keyword evidence="5" id="KW-1185">Reference proteome</keyword>
<dbReference type="InterPro" id="IPR024654">
    <property type="entry name" value="Calcineurin-like_PHP_lpxH"/>
</dbReference>
<dbReference type="EC" id="3.1.4.-" evidence="2"/>
<keyword evidence="2" id="KW-0479">Metal-binding</keyword>